<name>A0ABP0S8F0_9DINO</name>
<comment type="caution">
    <text evidence="2">The sequence shown here is derived from an EMBL/GenBank/DDBJ whole genome shotgun (WGS) entry which is preliminary data.</text>
</comment>
<reference evidence="2 3" key="1">
    <citation type="submission" date="2024-02" db="EMBL/GenBank/DDBJ databases">
        <authorList>
            <person name="Chen Y."/>
            <person name="Shah S."/>
            <person name="Dougan E. K."/>
            <person name="Thang M."/>
            <person name="Chan C."/>
        </authorList>
    </citation>
    <scope>NUCLEOTIDE SEQUENCE [LARGE SCALE GENOMIC DNA]</scope>
</reference>
<feature type="region of interest" description="Disordered" evidence="1">
    <location>
        <begin position="45"/>
        <end position="71"/>
    </location>
</feature>
<protein>
    <submittedName>
        <fullName evidence="2">Uncharacterized protein</fullName>
    </submittedName>
</protein>
<evidence type="ECO:0000313" key="3">
    <source>
        <dbReference type="Proteomes" id="UP001642464"/>
    </source>
</evidence>
<gene>
    <name evidence="2" type="ORF">SCF082_LOCUS50519</name>
</gene>
<sequence length="148" mass="16418">MPGGCLTRVSRSPSLRILVRSKISTLTSCICWTVSVKTSSAAASSPIPRRRWGVRSPHKASSRSSGAPAFKENANDMAIGLREAFVKVETVSVKEDLQKRFRDHLRRLAPDTAVLDPQQLRRSLEGMARLLQTKSESKFGHVDEFARV</sequence>
<keyword evidence="3" id="KW-1185">Reference proteome</keyword>
<feature type="compositionally biased region" description="Basic residues" evidence="1">
    <location>
        <begin position="48"/>
        <end position="61"/>
    </location>
</feature>
<dbReference type="Proteomes" id="UP001642464">
    <property type="component" value="Unassembled WGS sequence"/>
</dbReference>
<proteinExistence type="predicted"/>
<organism evidence="2 3">
    <name type="scientific">Durusdinium trenchii</name>
    <dbReference type="NCBI Taxonomy" id="1381693"/>
    <lineage>
        <taxon>Eukaryota</taxon>
        <taxon>Sar</taxon>
        <taxon>Alveolata</taxon>
        <taxon>Dinophyceae</taxon>
        <taxon>Suessiales</taxon>
        <taxon>Symbiodiniaceae</taxon>
        <taxon>Durusdinium</taxon>
    </lineage>
</organism>
<evidence type="ECO:0000256" key="1">
    <source>
        <dbReference type="SAM" id="MobiDB-lite"/>
    </source>
</evidence>
<evidence type="ECO:0000313" key="2">
    <source>
        <dbReference type="EMBL" id="CAK9108629.1"/>
    </source>
</evidence>
<accession>A0ABP0S8F0</accession>
<dbReference type="EMBL" id="CAXAMM010043128">
    <property type="protein sequence ID" value="CAK9108629.1"/>
    <property type="molecule type" value="Genomic_DNA"/>
</dbReference>